<sequence>MINEVLDQLTYLKLKSAHAYLKELHINDNISSSEIKGLNKVLRKEVEAKEENNRLYNVKVAAFPFIRKIEDYDFSFQPTVSEDKIKELVASNFYLDATNVVFIGNPGVGKTHLAVAIGYEVAVKRNSVYFIKFSRLIQNLKQAYNEGALEKKLKLYFKYKLLIIDEVGFNEISPLESKIFFQLIDMRYTKRSTIFTSNITFDKWPSILGQDEMITKAILDRILHYSYLFNITGPSYRIKDKLKMNKSEES</sequence>
<feature type="domain" description="AAA+ ATPase" evidence="4">
    <location>
        <begin position="96"/>
        <end position="229"/>
    </location>
</feature>
<evidence type="ECO:0000256" key="1">
    <source>
        <dbReference type="ARBA" id="ARBA00008059"/>
    </source>
</evidence>
<keyword evidence="2" id="KW-0547">Nucleotide-binding</keyword>
<comment type="similarity">
    <text evidence="1">Belongs to the IS21/IS1162 putative ATP-binding protein family.</text>
</comment>
<evidence type="ECO:0000259" key="4">
    <source>
        <dbReference type="SMART" id="SM00382"/>
    </source>
</evidence>
<organism evidence="5 6">
    <name type="scientific">Tissierella pigra</name>
    <dbReference type="NCBI Taxonomy" id="2607614"/>
    <lineage>
        <taxon>Bacteria</taxon>
        <taxon>Bacillati</taxon>
        <taxon>Bacillota</taxon>
        <taxon>Tissierellia</taxon>
        <taxon>Tissierellales</taxon>
        <taxon>Tissierellaceae</taxon>
        <taxon>Tissierella</taxon>
    </lineage>
</organism>
<name>A0A6N7XNE3_9FIRM</name>
<dbReference type="AlphaFoldDB" id="A0A6N7XNE3"/>
<reference evidence="5 6" key="1">
    <citation type="submission" date="2019-09" db="EMBL/GenBank/DDBJ databases">
        <title>In-depth cultivation of the pig gut microbiome towards novel bacterial diversity and tailored functional studies.</title>
        <authorList>
            <person name="Wylensek D."/>
            <person name="Hitch T.C.A."/>
            <person name="Clavel T."/>
        </authorList>
    </citation>
    <scope>NUCLEOTIDE SEQUENCE [LARGE SCALE GENOMIC DNA]</scope>
    <source>
        <strain evidence="5 6">WCA3-693-APC-4?</strain>
    </source>
</reference>
<proteinExistence type="inferred from homology"/>
<dbReference type="PIRSF" id="PIRSF003073">
    <property type="entry name" value="DNAC_TnpB_IstB"/>
    <property type="match status" value="1"/>
</dbReference>
<dbReference type="GO" id="GO:0006260">
    <property type="term" value="P:DNA replication"/>
    <property type="evidence" value="ECO:0007669"/>
    <property type="project" value="TreeGrafter"/>
</dbReference>
<dbReference type="EMBL" id="VUNQ01000101">
    <property type="protein sequence ID" value="MSU03579.1"/>
    <property type="molecule type" value="Genomic_DNA"/>
</dbReference>
<dbReference type="InterPro" id="IPR002611">
    <property type="entry name" value="IstB_ATP-bd"/>
</dbReference>
<dbReference type="CDD" id="cd00009">
    <property type="entry name" value="AAA"/>
    <property type="match status" value="1"/>
</dbReference>
<dbReference type="SUPFAM" id="SSF52540">
    <property type="entry name" value="P-loop containing nucleoside triphosphate hydrolases"/>
    <property type="match status" value="1"/>
</dbReference>
<evidence type="ECO:0000313" key="6">
    <source>
        <dbReference type="Proteomes" id="UP000469523"/>
    </source>
</evidence>
<dbReference type="PANTHER" id="PTHR30050:SF4">
    <property type="entry name" value="ATP-BINDING PROTEIN RV3427C IN INSERTION SEQUENCE-RELATED"/>
    <property type="match status" value="1"/>
</dbReference>
<keyword evidence="6" id="KW-1185">Reference proteome</keyword>
<evidence type="ECO:0000256" key="3">
    <source>
        <dbReference type="ARBA" id="ARBA00022840"/>
    </source>
</evidence>
<dbReference type="Pfam" id="PF01695">
    <property type="entry name" value="IstB_IS21"/>
    <property type="match status" value="1"/>
</dbReference>
<comment type="caution">
    <text evidence="5">The sequence shown here is derived from an EMBL/GenBank/DDBJ whole genome shotgun (WGS) entry which is preliminary data.</text>
</comment>
<dbReference type="GO" id="GO:0005524">
    <property type="term" value="F:ATP binding"/>
    <property type="evidence" value="ECO:0007669"/>
    <property type="project" value="UniProtKB-KW"/>
</dbReference>
<dbReference type="Proteomes" id="UP000469523">
    <property type="component" value="Unassembled WGS sequence"/>
</dbReference>
<dbReference type="NCBIfam" id="NF038214">
    <property type="entry name" value="IS21_help_AAA"/>
    <property type="match status" value="1"/>
</dbReference>
<dbReference type="InterPro" id="IPR047661">
    <property type="entry name" value="IstB"/>
</dbReference>
<evidence type="ECO:0000313" key="5">
    <source>
        <dbReference type="EMBL" id="MSU03579.1"/>
    </source>
</evidence>
<dbReference type="InterPro" id="IPR003593">
    <property type="entry name" value="AAA+_ATPase"/>
</dbReference>
<accession>A0A6N7XNE3</accession>
<dbReference type="InterPro" id="IPR028350">
    <property type="entry name" value="DNAC/IstB-like"/>
</dbReference>
<dbReference type="SMART" id="SM00382">
    <property type="entry name" value="AAA"/>
    <property type="match status" value="1"/>
</dbReference>
<gene>
    <name evidence="5" type="ORF">FYJ83_19275</name>
</gene>
<protein>
    <submittedName>
        <fullName evidence="5">AAA family ATPase</fullName>
    </submittedName>
</protein>
<keyword evidence="3" id="KW-0067">ATP-binding</keyword>
<dbReference type="Gene3D" id="3.40.50.300">
    <property type="entry name" value="P-loop containing nucleotide triphosphate hydrolases"/>
    <property type="match status" value="1"/>
</dbReference>
<evidence type="ECO:0000256" key="2">
    <source>
        <dbReference type="ARBA" id="ARBA00022741"/>
    </source>
</evidence>
<dbReference type="InterPro" id="IPR027417">
    <property type="entry name" value="P-loop_NTPase"/>
</dbReference>
<dbReference type="PANTHER" id="PTHR30050">
    <property type="entry name" value="CHROMOSOMAL REPLICATION INITIATOR PROTEIN DNAA"/>
    <property type="match status" value="1"/>
</dbReference>
<dbReference type="RefSeq" id="WP_154443131.1">
    <property type="nucleotide sequence ID" value="NZ_JAHLPJ010000001.1"/>
</dbReference>